<sequence length="89" mass="10154">MSPEKVFGVAPSVKSQWAAICYTPKKGKCQFSGRISIAEGQKLLGLKESIPYSVDVENGRRPSRRHHIARTNLMRKRGRRSFRLEEELP</sequence>
<keyword evidence="2" id="KW-1185">Reference proteome</keyword>
<evidence type="ECO:0000313" key="2">
    <source>
        <dbReference type="Proteomes" id="UP000835052"/>
    </source>
</evidence>
<organism evidence="1 2">
    <name type="scientific">Caenorhabditis auriculariae</name>
    <dbReference type="NCBI Taxonomy" id="2777116"/>
    <lineage>
        <taxon>Eukaryota</taxon>
        <taxon>Metazoa</taxon>
        <taxon>Ecdysozoa</taxon>
        <taxon>Nematoda</taxon>
        <taxon>Chromadorea</taxon>
        <taxon>Rhabditida</taxon>
        <taxon>Rhabditina</taxon>
        <taxon>Rhabditomorpha</taxon>
        <taxon>Rhabditoidea</taxon>
        <taxon>Rhabditidae</taxon>
        <taxon>Peloderinae</taxon>
        <taxon>Caenorhabditis</taxon>
    </lineage>
</organism>
<reference evidence="1" key="1">
    <citation type="submission" date="2020-10" db="EMBL/GenBank/DDBJ databases">
        <authorList>
            <person name="Kikuchi T."/>
        </authorList>
    </citation>
    <scope>NUCLEOTIDE SEQUENCE</scope>
    <source>
        <strain evidence="1">NKZ352</strain>
    </source>
</reference>
<dbReference type="Proteomes" id="UP000835052">
    <property type="component" value="Unassembled WGS sequence"/>
</dbReference>
<protein>
    <submittedName>
        <fullName evidence="1">Uncharacterized protein</fullName>
    </submittedName>
</protein>
<proteinExistence type="predicted"/>
<comment type="caution">
    <text evidence="1">The sequence shown here is derived from an EMBL/GenBank/DDBJ whole genome shotgun (WGS) entry which is preliminary data.</text>
</comment>
<evidence type="ECO:0000313" key="1">
    <source>
        <dbReference type="EMBL" id="CAD6192196.1"/>
    </source>
</evidence>
<dbReference type="AlphaFoldDB" id="A0A8S1H6S2"/>
<name>A0A8S1H6S2_9PELO</name>
<accession>A0A8S1H6S2</accession>
<dbReference type="EMBL" id="CAJGYM010000026">
    <property type="protein sequence ID" value="CAD6192196.1"/>
    <property type="molecule type" value="Genomic_DNA"/>
</dbReference>
<gene>
    <name evidence="1" type="ORF">CAUJ_LOCUS8115</name>
</gene>